<dbReference type="Proteomes" id="UP001556367">
    <property type="component" value="Unassembled WGS sequence"/>
</dbReference>
<reference evidence="3" key="1">
    <citation type="submission" date="2024-06" db="EMBL/GenBank/DDBJ databases">
        <title>Multi-omics analyses provide insights into the biosynthesis of the anticancer antibiotic pleurotin in Hohenbuehelia grisea.</title>
        <authorList>
            <person name="Weaver J.A."/>
            <person name="Alberti F."/>
        </authorList>
    </citation>
    <scope>NUCLEOTIDE SEQUENCE [LARGE SCALE GENOMIC DNA]</scope>
    <source>
        <strain evidence="3">T-177</strain>
    </source>
</reference>
<evidence type="ECO:0000313" key="3">
    <source>
        <dbReference type="Proteomes" id="UP001556367"/>
    </source>
</evidence>
<keyword evidence="3" id="KW-1185">Reference proteome</keyword>
<sequence length="192" mass="20840">MAPATGQKRKSDASSSAAAKKARAQKDEETAQLVERILSDTENFHMPEDTDAARDYITQLARYARGLEDTIAASKPKEKSPQEVAAAAEKLRNAAASGIKKQMTWKTTCKTGSAKWMYDGVCSDPAVFGAMLGLDGPPKFKTKKMTVTEFQDAMGYITASVRYDDLSISGATVNVHWKPDEGTFKLSGTYGK</sequence>
<evidence type="ECO:0000256" key="1">
    <source>
        <dbReference type="SAM" id="MobiDB-lite"/>
    </source>
</evidence>
<organism evidence="2 3">
    <name type="scientific">Hohenbuehelia grisea</name>
    <dbReference type="NCBI Taxonomy" id="104357"/>
    <lineage>
        <taxon>Eukaryota</taxon>
        <taxon>Fungi</taxon>
        <taxon>Dikarya</taxon>
        <taxon>Basidiomycota</taxon>
        <taxon>Agaricomycotina</taxon>
        <taxon>Agaricomycetes</taxon>
        <taxon>Agaricomycetidae</taxon>
        <taxon>Agaricales</taxon>
        <taxon>Pleurotineae</taxon>
        <taxon>Pleurotaceae</taxon>
        <taxon>Hohenbuehelia</taxon>
    </lineage>
</organism>
<dbReference type="EMBL" id="JASNQZ010000012">
    <property type="protein sequence ID" value="KAL0950181.1"/>
    <property type="molecule type" value="Genomic_DNA"/>
</dbReference>
<proteinExistence type="predicted"/>
<evidence type="ECO:0000313" key="2">
    <source>
        <dbReference type="EMBL" id="KAL0950181.1"/>
    </source>
</evidence>
<name>A0ABR3J3T9_9AGAR</name>
<protein>
    <submittedName>
        <fullName evidence="2">Uncharacterized protein</fullName>
    </submittedName>
</protein>
<accession>A0ABR3J3T9</accession>
<feature type="region of interest" description="Disordered" evidence="1">
    <location>
        <begin position="1"/>
        <end position="31"/>
    </location>
</feature>
<gene>
    <name evidence="2" type="ORF">HGRIS_010174</name>
</gene>
<comment type="caution">
    <text evidence="2">The sequence shown here is derived from an EMBL/GenBank/DDBJ whole genome shotgun (WGS) entry which is preliminary data.</text>
</comment>